<reference evidence="1" key="1">
    <citation type="submission" date="2018-02" db="EMBL/GenBank/DDBJ databases">
        <authorList>
            <person name="Cohen D.B."/>
            <person name="Kent A.D."/>
        </authorList>
    </citation>
    <scope>NUCLEOTIDE SEQUENCE</scope>
</reference>
<proteinExistence type="predicted"/>
<protein>
    <submittedName>
        <fullName evidence="1">Uncharacterized protein</fullName>
    </submittedName>
</protein>
<sequence>MSYSIFLGADGCGFVGGKTSNGQGCLVGSGFGVFFHFELFLFTPLMTWGLGDGIMAPSSLLHRISSTAVALSFDGIVI</sequence>
<evidence type="ECO:0000313" key="1">
    <source>
        <dbReference type="EMBL" id="SPC81768.1"/>
    </source>
</evidence>
<name>A0A2N9F3R5_FAGSY</name>
<accession>A0A2N9F3R5</accession>
<organism evidence="1">
    <name type="scientific">Fagus sylvatica</name>
    <name type="common">Beechnut</name>
    <dbReference type="NCBI Taxonomy" id="28930"/>
    <lineage>
        <taxon>Eukaryota</taxon>
        <taxon>Viridiplantae</taxon>
        <taxon>Streptophyta</taxon>
        <taxon>Embryophyta</taxon>
        <taxon>Tracheophyta</taxon>
        <taxon>Spermatophyta</taxon>
        <taxon>Magnoliopsida</taxon>
        <taxon>eudicotyledons</taxon>
        <taxon>Gunneridae</taxon>
        <taxon>Pentapetalae</taxon>
        <taxon>rosids</taxon>
        <taxon>fabids</taxon>
        <taxon>Fagales</taxon>
        <taxon>Fagaceae</taxon>
        <taxon>Fagus</taxon>
    </lineage>
</organism>
<dbReference type="AlphaFoldDB" id="A0A2N9F3R5"/>
<dbReference type="EMBL" id="OIVN01000535">
    <property type="protein sequence ID" value="SPC81768.1"/>
    <property type="molecule type" value="Genomic_DNA"/>
</dbReference>
<gene>
    <name evidence="1" type="ORF">FSB_LOCUS9650</name>
</gene>